<dbReference type="Proteomes" id="UP000321183">
    <property type="component" value="Chromosome"/>
</dbReference>
<dbReference type="InterPro" id="IPR025420">
    <property type="entry name" value="DUF4143"/>
</dbReference>
<proteinExistence type="predicted"/>
<gene>
    <name evidence="2" type="ORF">RAS_03680</name>
</gene>
<dbReference type="Pfam" id="PF13635">
    <property type="entry name" value="DUF4143"/>
    <property type="match status" value="1"/>
</dbReference>
<name>A0A510GBH8_9RICK</name>
<keyword evidence="3" id="KW-1185">Reference proteome</keyword>
<dbReference type="EMBL" id="AP019563">
    <property type="protein sequence ID" value="BBJ31259.1"/>
    <property type="molecule type" value="Genomic_DNA"/>
</dbReference>
<organism evidence="2 3">
    <name type="scientific">Rickettsia asiatica</name>
    <dbReference type="NCBI Taxonomy" id="238800"/>
    <lineage>
        <taxon>Bacteria</taxon>
        <taxon>Pseudomonadati</taxon>
        <taxon>Pseudomonadota</taxon>
        <taxon>Alphaproteobacteria</taxon>
        <taxon>Rickettsiales</taxon>
        <taxon>Rickettsiaceae</taxon>
        <taxon>Rickettsieae</taxon>
        <taxon>Rickettsia</taxon>
        <taxon>spotted fever group</taxon>
    </lineage>
</organism>
<dbReference type="PANTHER" id="PTHR43566:SF2">
    <property type="entry name" value="DUF4143 DOMAIN-CONTAINING PROTEIN"/>
    <property type="match status" value="1"/>
</dbReference>
<protein>
    <recommendedName>
        <fullName evidence="1">DUF4143 domain-containing protein</fullName>
    </recommendedName>
</protein>
<reference evidence="2 3" key="1">
    <citation type="submission" date="2019-04" db="EMBL/GenBank/DDBJ databases">
        <title>Draft genome sequence of Rickettsia asiatica Maytaro1284.</title>
        <authorList>
            <person name="Thu M."/>
            <person name="Qiu Y."/>
            <person name="Nakao R."/>
        </authorList>
    </citation>
    <scope>NUCLEOTIDE SEQUENCE [LARGE SCALE GENOMIC DNA]</scope>
    <source>
        <strain evidence="2 3">Maytaro1284</strain>
    </source>
</reference>
<sequence length="78" mass="9198">MLNYSNACDCGIDAKTVKEYYQRLVDTLVGYLIYPYTKKVNREIISSIPKFYFFDVGVANNIIQYQFNEVRGRKQEKL</sequence>
<dbReference type="AlphaFoldDB" id="A0A510GBH8"/>
<feature type="domain" description="DUF4143" evidence="1">
    <location>
        <begin position="3"/>
        <end position="67"/>
    </location>
</feature>
<dbReference type="KEGG" id="ras:RAS_03680"/>
<evidence type="ECO:0000259" key="1">
    <source>
        <dbReference type="Pfam" id="PF13635"/>
    </source>
</evidence>
<accession>A0A510GBH8</accession>
<dbReference type="RefSeq" id="WP_147141841.1">
    <property type="nucleotide sequence ID" value="NZ_AP019563.1"/>
</dbReference>
<evidence type="ECO:0000313" key="3">
    <source>
        <dbReference type="Proteomes" id="UP000321183"/>
    </source>
</evidence>
<evidence type="ECO:0000313" key="2">
    <source>
        <dbReference type="EMBL" id="BBJ31259.1"/>
    </source>
</evidence>
<dbReference type="PANTHER" id="PTHR43566">
    <property type="entry name" value="CONSERVED PROTEIN"/>
    <property type="match status" value="1"/>
</dbReference>